<keyword evidence="1" id="KW-0812">Transmembrane</keyword>
<dbReference type="EMBL" id="AUZM01000012">
    <property type="protein sequence ID" value="ERT08263.1"/>
    <property type="molecule type" value="Genomic_DNA"/>
</dbReference>
<dbReference type="Proteomes" id="UP000017127">
    <property type="component" value="Unassembled WGS sequence"/>
</dbReference>
<comment type="caution">
    <text evidence="2">The sequence shown here is derived from an EMBL/GenBank/DDBJ whole genome shotgun (WGS) entry which is preliminary data.</text>
</comment>
<evidence type="ECO:0000256" key="1">
    <source>
        <dbReference type="SAM" id="Phobius"/>
    </source>
</evidence>
<feature type="transmembrane region" description="Helical" evidence="1">
    <location>
        <begin position="204"/>
        <end position="237"/>
    </location>
</feature>
<dbReference type="Pfam" id="PF00805">
    <property type="entry name" value="Pentapeptide"/>
    <property type="match status" value="3"/>
</dbReference>
<dbReference type="RefSeq" id="WP_023065510.1">
    <property type="nucleotide sequence ID" value="NZ_AUZM01000012.1"/>
</dbReference>
<keyword evidence="1" id="KW-1133">Transmembrane helix</keyword>
<evidence type="ECO:0000313" key="3">
    <source>
        <dbReference type="Proteomes" id="UP000017127"/>
    </source>
</evidence>
<organism evidence="2 3">
    <name type="scientific">Lyngbya aestuarii BL J</name>
    <dbReference type="NCBI Taxonomy" id="1348334"/>
    <lineage>
        <taxon>Bacteria</taxon>
        <taxon>Bacillati</taxon>
        <taxon>Cyanobacteriota</taxon>
        <taxon>Cyanophyceae</taxon>
        <taxon>Oscillatoriophycideae</taxon>
        <taxon>Oscillatoriales</taxon>
        <taxon>Microcoleaceae</taxon>
        <taxon>Lyngbya</taxon>
    </lineage>
</organism>
<feature type="transmembrane region" description="Helical" evidence="1">
    <location>
        <begin position="135"/>
        <end position="158"/>
    </location>
</feature>
<feature type="transmembrane region" description="Helical" evidence="1">
    <location>
        <begin position="110"/>
        <end position="128"/>
    </location>
</feature>
<reference evidence="2 3" key="1">
    <citation type="journal article" date="2013" name="Front. Microbiol.">
        <title>Comparative genomic analyses of the cyanobacterium, Lyngbya aestuarii BL J, a powerful hydrogen producer.</title>
        <authorList>
            <person name="Kothari A."/>
            <person name="Vaughn M."/>
            <person name="Garcia-Pichel F."/>
        </authorList>
    </citation>
    <scope>NUCLEOTIDE SEQUENCE [LARGE SCALE GENOMIC DNA]</scope>
    <source>
        <strain evidence="2 3">BL J</strain>
    </source>
</reference>
<dbReference type="PANTHER" id="PTHR14136">
    <property type="entry name" value="BTB_POZ DOMAIN-CONTAINING PROTEIN KCTD9"/>
    <property type="match status" value="1"/>
</dbReference>
<gene>
    <name evidence="2" type="ORF">M595_1688</name>
</gene>
<protein>
    <submittedName>
        <fullName evidence="2">Pentapeptide repeats family protein</fullName>
    </submittedName>
</protein>
<dbReference type="AlphaFoldDB" id="U7QK45"/>
<dbReference type="SUPFAM" id="SSF141571">
    <property type="entry name" value="Pentapeptide repeat-like"/>
    <property type="match status" value="1"/>
</dbReference>
<keyword evidence="3" id="KW-1185">Reference proteome</keyword>
<keyword evidence="1" id="KW-0472">Membrane</keyword>
<dbReference type="Gene3D" id="2.160.20.80">
    <property type="entry name" value="E3 ubiquitin-protein ligase SopA"/>
    <property type="match status" value="3"/>
</dbReference>
<feature type="transmembrane region" description="Helical" evidence="1">
    <location>
        <begin position="67"/>
        <end position="98"/>
    </location>
</feature>
<proteinExistence type="predicted"/>
<accession>U7QK45</accession>
<dbReference type="InterPro" id="IPR051082">
    <property type="entry name" value="Pentapeptide-BTB/POZ_domain"/>
</dbReference>
<dbReference type="OrthoDB" id="528457at2"/>
<evidence type="ECO:0000313" key="2">
    <source>
        <dbReference type="EMBL" id="ERT08263.1"/>
    </source>
</evidence>
<dbReference type="InterPro" id="IPR001646">
    <property type="entry name" value="5peptide_repeat"/>
</dbReference>
<sequence>MKGQQVSQLYAQGRRDFRGQNLRHQSFQGQNLSGADFSYADIQGTNFKGTALLEVKFRGAKAGLPKAWVVILSGTAWLLSVFLGLSLVLVGYFVLLFFNMSTPEDANTGWAALALMLILVFIGGRRGIERGWGAFIDTIEIAIVGIIIGVISGLANVVTLLGTLAIAGVLAGFAGAILFASAVAFGVIFAVTKRLAWVMSLTKVLTVAVTASAIAGYISGGVSAMAIASAVFVTFWFDYIGWQAIQGNKKYVLVHNLAVNLAAMGGTSFRQADLTDANFINANLKGTDFRQAKLIRTRWRGAKQLDQVRGGNTYLENAQIRELLQTGQGQNQNYDFQDLRGLSLQNANLAGASFISANLSFTNLRGADLSKAKLIQTKLSQANLNGATLTGAFIQDWGITLTTQLRNITCDYLFLRLPSEKSNDPNPYRQPSDWNRTLNPQEFTALIRSFLQSKQSWYSTILDSANDNGSEFSGKISQVSLKGEEEYEEIEKQKKSQSLSVERVNLETSLQRDLPQSLTVSESILAQQPLPQNLAAIISVIEQFIQEIEAVYPINTTSEQMKAAAEIVEQLESDPILKQSLIETLTPKNAEQIQQVINRPIGYFIIKAIQSWRDNTGL</sequence>
<feature type="transmembrane region" description="Helical" evidence="1">
    <location>
        <begin position="164"/>
        <end position="192"/>
    </location>
</feature>
<name>U7QK45_9CYAN</name>
<dbReference type="PANTHER" id="PTHR14136:SF17">
    <property type="entry name" value="BTB_POZ DOMAIN-CONTAINING PROTEIN KCTD9"/>
    <property type="match status" value="1"/>
</dbReference>